<dbReference type="GO" id="GO:0005783">
    <property type="term" value="C:endoplasmic reticulum"/>
    <property type="evidence" value="ECO:0007669"/>
    <property type="project" value="TreeGrafter"/>
</dbReference>
<feature type="non-terminal residue" evidence="3">
    <location>
        <position position="1"/>
    </location>
</feature>
<evidence type="ECO:0000313" key="3">
    <source>
        <dbReference type="EMBL" id="KAJ1207198.1"/>
    </source>
</evidence>
<protein>
    <submittedName>
        <fullName evidence="3">Uncharacterized protein</fullName>
    </submittedName>
</protein>
<evidence type="ECO:0000256" key="2">
    <source>
        <dbReference type="ARBA" id="ARBA00023002"/>
    </source>
</evidence>
<keyword evidence="1" id="KW-0752">Steroid biosynthesis</keyword>
<dbReference type="AlphaFoldDB" id="A0AAV7VZR0"/>
<dbReference type="Proteomes" id="UP001066276">
    <property type="component" value="Chromosome 1_2"/>
</dbReference>
<organism evidence="3 4">
    <name type="scientific">Pleurodeles waltl</name>
    <name type="common">Iberian ribbed newt</name>
    <dbReference type="NCBI Taxonomy" id="8319"/>
    <lineage>
        <taxon>Eukaryota</taxon>
        <taxon>Metazoa</taxon>
        <taxon>Chordata</taxon>
        <taxon>Craniata</taxon>
        <taxon>Vertebrata</taxon>
        <taxon>Euteleostomi</taxon>
        <taxon>Amphibia</taxon>
        <taxon>Batrachia</taxon>
        <taxon>Caudata</taxon>
        <taxon>Salamandroidea</taxon>
        <taxon>Salamandridae</taxon>
        <taxon>Pleurodelinae</taxon>
        <taxon>Pleurodeles</taxon>
    </lineage>
</organism>
<dbReference type="EMBL" id="JANPWB010000002">
    <property type="protein sequence ID" value="KAJ1207198.1"/>
    <property type="molecule type" value="Genomic_DNA"/>
</dbReference>
<keyword evidence="1" id="KW-0443">Lipid metabolism</keyword>
<dbReference type="InterPro" id="IPR036291">
    <property type="entry name" value="NAD(P)-bd_dom_sf"/>
</dbReference>
<accession>A0AAV7VZR0</accession>
<keyword evidence="2" id="KW-0560">Oxidoreductase</keyword>
<dbReference type="InterPro" id="IPR051019">
    <property type="entry name" value="VLCFA-Steroid_DH"/>
</dbReference>
<comment type="caution">
    <text evidence="3">The sequence shown here is derived from an EMBL/GenBank/DDBJ whole genome shotgun (WGS) entry which is preliminary data.</text>
</comment>
<dbReference type="InterPro" id="IPR002347">
    <property type="entry name" value="SDR_fam"/>
</dbReference>
<keyword evidence="1" id="KW-0444">Lipid biosynthesis</keyword>
<dbReference type="Gene3D" id="3.40.50.720">
    <property type="entry name" value="NAD(P)-binding Rossmann-like Domain"/>
    <property type="match status" value="1"/>
</dbReference>
<dbReference type="Pfam" id="PF00106">
    <property type="entry name" value="adh_short"/>
    <property type="match status" value="1"/>
</dbReference>
<feature type="non-terminal residue" evidence="3">
    <location>
        <position position="108"/>
    </location>
</feature>
<dbReference type="PANTHER" id="PTHR43899:SF7">
    <property type="entry name" value="17-BETA-HYDROXYSTEROID DEHYDROGENASE TYPE 3"/>
    <property type="match status" value="1"/>
</dbReference>
<dbReference type="GO" id="GO:0006694">
    <property type="term" value="P:steroid biosynthetic process"/>
    <property type="evidence" value="ECO:0007669"/>
    <property type="project" value="UniProtKB-KW"/>
</dbReference>
<evidence type="ECO:0000313" key="4">
    <source>
        <dbReference type="Proteomes" id="UP001066276"/>
    </source>
</evidence>
<reference evidence="3" key="1">
    <citation type="journal article" date="2022" name="bioRxiv">
        <title>Sequencing and chromosome-scale assembly of the giantPleurodeles waltlgenome.</title>
        <authorList>
            <person name="Brown T."/>
            <person name="Elewa A."/>
            <person name="Iarovenko S."/>
            <person name="Subramanian E."/>
            <person name="Araus A.J."/>
            <person name="Petzold A."/>
            <person name="Susuki M."/>
            <person name="Suzuki K.-i.T."/>
            <person name="Hayashi T."/>
            <person name="Toyoda A."/>
            <person name="Oliveira C."/>
            <person name="Osipova E."/>
            <person name="Leigh N.D."/>
            <person name="Simon A."/>
            <person name="Yun M.H."/>
        </authorList>
    </citation>
    <scope>NUCLEOTIDE SEQUENCE</scope>
    <source>
        <strain evidence="3">20211129_DDA</strain>
        <tissue evidence="3">Liver</tissue>
    </source>
</reference>
<evidence type="ECO:0000256" key="1">
    <source>
        <dbReference type="ARBA" id="ARBA00022955"/>
    </source>
</evidence>
<dbReference type="GO" id="GO:0016491">
    <property type="term" value="F:oxidoreductase activity"/>
    <property type="evidence" value="ECO:0007669"/>
    <property type="project" value="UniProtKB-KW"/>
</dbReference>
<dbReference type="PANTHER" id="PTHR43899">
    <property type="entry name" value="RH59310P"/>
    <property type="match status" value="1"/>
</dbReference>
<keyword evidence="4" id="KW-1185">Reference proteome</keyword>
<name>A0AAV7VZR0_PLEWA</name>
<gene>
    <name evidence="3" type="ORF">NDU88_002590</name>
</gene>
<proteinExistence type="predicted"/>
<dbReference type="PRINTS" id="PR00081">
    <property type="entry name" value="GDHRDH"/>
</dbReference>
<sequence length="108" mass="11770">ESTGQKVKIIQADFTKDDIYADIKNSLEGLEIGILVNNVGMLPNAVPSRFLDGNQNYTGLINCNILSVVKMTRLVLGQMEQRKKGLILNISSGVSSYPCPLYTAYSAS</sequence>
<dbReference type="SUPFAM" id="SSF51735">
    <property type="entry name" value="NAD(P)-binding Rossmann-fold domains"/>
    <property type="match status" value="1"/>
</dbReference>